<evidence type="ECO:0000313" key="3">
    <source>
        <dbReference type="Proteomes" id="UP000244168"/>
    </source>
</evidence>
<comment type="caution">
    <text evidence="2">The sequence shown here is derived from an EMBL/GenBank/DDBJ whole genome shotgun (WGS) entry which is preliminary data.</text>
</comment>
<proteinExistence type="predicted"/>
<dbReference type="EMBL" id="QAOQ01000004">
    <property type="protein sequence ID" value="PTQ96829.1"/>
    <property type="molecule type" value="Genomic_DNA"/>
</dbReference>
<organism evidence="2 3">
    <name type="scientific">Mucilaginibacter yixingensis</name>
    <dbReference type="NCBI Taxonomy" id="1295612"/>
    <lineage>
        <taxon>Bacteria</taxon>
        <taxon>Pseudomonadati</taxon>
        <taxon>Bacteroidota</taxon>
        <taxon>Sphingobacteriia</taxon>
        <taxon>Sphingobacteriales</taxon>
        <taxon>Sphingobacteriaceae</taxon>
        <taxon>Mucilaginibacter</taxon>
    </lineage>
</organism>
<protein>
    <submittedName>
        <fullName evidence="2">Uncharacterized protein DUF4145</fullName>
    </submittedName>
</protein>
<evidence type="ECO:0000313" key="2">
    <source>
        <dbReference type="EMBL" id="PTQ96829.1"/>
    </source>
</evidence>
<keyword evidence="3" id="KW-1185">Reference proteome</keyword>
<evidence type="ECO:0000259" key="1">
    <source>
        <dbReference type="Pfam" id="PF13643"/>
    </source>
</evidence>
<gene>
    <name evidence="2" type="ORF">C8P68_104320</name>
</gene>
<dbReference type="Proteomes" id="UP000244168">
    <property type="component" value="Unassembled WGS sequence"/>
</dbReference>
<dbReference type="AlphaFoldDB" id="A0A2T5J9Z1"/>
<accession>A0A2T5J9Z1</accession>
<name>A0A2T5J9Z1_9SPHI</name>
<sequence length="222" mass="24448">MKCPHCLVEFHASVSITPLEKDVHGMWYIQSYKCPNNHCLKNILYLVNGQYVYNHSAQKFDLSQPVSLRLIHPKGSMRPPVPIEVPTHISVDYSEACIVLADSTKASAALSRRCLQNLLLDAAGVSKGDLSGQIQSVIDSGKLPSHLSDDIDAIRNIGNFAAHPNKSKSTGEILEVEPNEAEWNLEVLEALFDFYYVQPAKAAIRRAALNAKLADSGKPPMK</sequence>
<feature type="domain" description="DUF4145" evidence="1">
    <location>
        <begin position="95"/>
        <end position="176"/>
    </location>
</feature>
<dbReference type="InterPro" id="IPR025285">
    <property type="entry name" value="DUF4145"/>
</dbReference>
<dbReference type="Pfam" id="PF13643">
    <property type="entry name" value="DUF4145"/>
    <property type="match status" value="1"/>
</dbReference>
<reference evidence="2 3" key="1">
    <citation type="submission" date="2018-04" db="EMBL/GenBank/DDBJ databases">
        <title>Genomic Encyclopedia of Archaeal and Bacterial Type Strains, Phase II (KMG-II): from individual species to whole genera.</title>
        <authorList>
            <person name="Goeker M."/>
        </authorList>
    </citation>
    <scope>NUCLEOTIDE SEQUENCE [LARGE SCALE GENOMIC DNA]</scope>
    <source>
        <strain evidence="2 3">DSM 26809</strain>
    </source>
</reference>